<evidence type="ECO:0000256" key="1">
    <source>
        <dbReference type="SAM" id="MobiDB-lite"/>
    </source>
</evidence>
<feature type="compositionally biased region" description="Low complexity" evidence="1">
    <location>
        <begin position="24"/>
        <end position="68"/>
    </location>
</feature>
<dbReference type="PANTHER" id="PTHR33627">
    <property type="entry name" value="TRANSPOSASE"/>
    <property type="match status" value="1"/>
</dbReference>
<reference evidence="4" key="1">
    <citation type="journal article" date="2019" name="Int. J. Syst. Evol. Microbiol.">
        <title>The Global Catalogue of Microorganisms (GCM) 10K type strain sequencing project: providing services to taxonomists for standard genome sequencing and annotation.</title>
        <authorList>
            <consortium name="The Broad Institute Genomics Platform"/>
            <consortium name="The Broad Institute Genome Sequencing Center for Infectious Disease"/>
            <person name="Wu L."/>
            <person name="Ma J."/>
        </authorList>
    </citation>
    <scope>NUCLEOTIDE SEQUENCE [LARGE SCALE GENOMIC DNA]</scope>
    <source>
        <strain evidence="4">JCM 16956</strain>
    </source>
</reference>
<evidence type="ECO:0000259" key="2">
    <source>
        <dbReference type="Pfam" id="PF13546"/>
    </source>
</evidence>
<name>A0ABP7M357_9ACTN</name>
<accession>A0ABP7M357</accession>
<dbReference type="Pfam" id="PF13546">
    <property type="entry name" value="DDE_5"/>
    <property type="match status" value="1"/>
</dbReference>
<sequence>MSTSVATKRRGASGAVPLTVPGPGVRTGAPARAVAGGRTGAGARSATSTGSRTDSAAGSRTAAGSRPRTVGAARSGGRTDEDVYAELCSTLFSGFARRDQRLKAEQYLHGLLTAQGRKSIRNIAAQIGGPAAEQSLHHFISSSTWDWQPMRASLARFLERSGCPQAWVVRPMPIPKAGEHSVGVDRRFDPERGQVFHGQQAFGVWFASDELSAPVNWRLFLPDPWVNDPTRRDRAEVPREAGEETLEECAVAAALDTARWSDVTRKPVLLDIRGGAGRPALSRLAAAGVPVVARIGAGSRLAIADRSLPGFGAGPLPAQQILESLRGLRRPVSWVDTVAGTPTSRTSLATAVRVALPMPAGERMRPLTLLGEWDDPRRGPARVWLSDLTSSPVGSLVRLTKLARRVERDFAAVGEGAGLRDFVGRSFRGWHRHITLASAAHAAKLLAPEGDAAVYGTVTGPGRVPGFASGLAAG</sequence>
<organism evidence="3 4">
    <name type="scientific">Streptomyces gulbargensis</name>
    <dbReference type="NCBI Taxonomy" id="364901"/>
    <lineage>
        <taxon>Bacteria</taxon>
        <taxon>Bacillati</taxon>
        <taxon>Actinomycetota</taxon>
        <taxon>Actinomycetes</taxon>
        <taxon>Kitasatosporales</taxon>
        <taxon>Streptomycetaceae</taxon>
        <taxon>Streptomyces</taxon>
    </lineage>
</organism>
<evidence type="ECO:0000313" key="4">
    <source>
        <dbReference type="Proteomes" id="UP001501000"/>
    </source>
</evidence>
<dbReference type="InterPro" id="IPR038721">
    <property type="entry name" value="IS701-like_DDE_dom"/>
</dbReference>
<dbReference type="Proteomes" id="UP001501000">
    <property type="component" value="Unassembled WGS sequence"/>
</dbReference>
<dbReference type="PANTHER" id="PTHR33627:SF1">
    <property type="entry name" value="TRANSPOSASE"/>
    <property type="match status" value="1"/>
</dbReference>
<evidence type="ECO:0000313" key="3">
    <source>
        <dbReference type="EMBL" id="GAA3913099.1"/>
    </source>
</evidence>
<dbReference type="EMBL" id="BAABAJ010000006">
    <property type="protein sequence ID" value="GAA3913099.1"/>
    <property type="molecule type" value="Genomic_DNA"/>
</dbReference>
<protein>
    <submittedName>
        <fullName evidence="3">Transposase</fullName>
    </submittedName>
</protein>
<feature type="domain" description="Transposase IS701-like DDE" evidence="2">
    <location>
        <begin position="91"/>
        <end position="338"/>
    </location>
</feature>
<gene>
    <name evidence="3" type="ORF">GCM10022244_23820</name>
</gene>
<feature type="region of interest" description="Disordered" evidence="1">
    <location>
        <begin position="1"/>
        <end position="77"/>
    </location>
</feature>
<dbReference type="InterPro" id="IPR039365">
    <property type="entry name" value="IS701-like"/>
</dbReference>
<keyword evidence="4" id="KW-1185">Reference proteome</keyword>
<comment type="caution">
    <text evidence="3">The sequence shown here is derived from an EMBL/GenBank/DDBJ whole genome shotgun (WGS) entry which is preliminary data.</text>
</comment>
<proteinExistence type="predicted"/>